<gene>
    <name evidence="16" type="ORF">C8256_04070</name>
</gene>
<dbReference type="Gene3D" id="3.90.470.20">
    <property type="entry name" value="4'-phosphopantetheinyl transferase domain"/>
    <property type="match status" value="1"/>
</dbReference>
<keyword evidence="6" id="KW-0808">Transferase</keyword>
<evidence type="ECO:0000256" key="10">
    <source>
        <dbReference type="ARBA" id="ARBA00049176"/>
    </source>
</evidence>
<evidence type="ECO:0000313" key="16">
    <source>
        <dbReference type="EMBL" id="PSR48317.1"/>
    </source>
</evidence>
<comment type="similarity">
    <text evidence="3">Belongs to the P-Pant transferase superfamily. EntD family.</text>
</comment>
<keyword evidence="13" id="KW-0479">Metal-binding</keyword>
<evidence type="ECO:0000313" key="17">
    <source>
        <dbReference type="Proteomes" id="UP000240892"/>
    </source>
</evidence>
<dbReference type="SUPFAM" id="SSF56214">
    <property type="entry name" value="4'-phosphopantetheinyl transferase"/>
    <property type="match status" value="1"/>
</dbReference>
<comment type="subunit">
    <text evidence="4">EntB, EntD, EntE, and EntF form a multienzyme complex called enterobactin synthase.</text>
</comment>
<reference evidence="16 17" key="1">
    <citation type="submission" date="2018-03" db="EMBL/GenBank/DDBJ databases">
        <title>First report of an OXA-48+CTX-M-M-producing Kluyvera ascorbata clone recovered from patients admitted in a University Hospital in Madrid, Spain.</title>
        <authorList>
            <person name="Hernandez-Garcia M."/>
            <person name="Leon-Sampedro R."/>
            <person name="Perez-Viso B."/>
            <person name="Morosini M.I."/>
            <person name="Lopez-Fresnena N."/>
            <person name="Coque T.M."/>
            <person name="Bonten M."/>
            <person name="Malhotra-Kumar S."/>
            <person name="Ruiz-Garbajosa P."/>
            <person name="Canton R."/>
        </authorList>
    </citation>
    <scope>NUCLEOTIDE SEQUENCE [LARGE SCALE GENOMIC DNA]</scope>
    <source>
        <strain evidence="16 17">KA2</strain>
    </source>
</reference>
<evidence type="ECO:0000256" key="13">
    <source>
        <dbReference type="PIRSR" id="PIRSR603542-2"/>
    </source>
</evidence>
<comment type="catalytic activity">
    <reaction evidence="11">
        <text>apo-[peptidyl-carrier protein] + CoA = holo-[peptidyl-carrier protein] + adenosine 3',5'-bisphosphate + H(+)</text>
        <dbReference type="Rhea" id="RHEA:46228"/>
        <dbReference type="Rhea" id="RHEA-COMP:11479"/>
        <dbReference type="Rhea" id="RHEA-COMP:11480"/>
        <dbReference type="ChEBI" id="CHEBI:15378"/>
        <dbReference type="ChEBI" id="CHEBI:29999"/>
        <dbReference type="ChEBI" id="CHEBI:57287"/>
        <dbReference type="ChEBI" id="CHEBI:58343"/>
        <dbReference type="ChEBI" id="CHEBI:64479"/>
    </reaction>
</comment>
<evidence type="ECO:0000256" key="7">
    <source>
        <dbReference type="ARBA" id="ARBA00023191"/>
    </source>
</evidence>
<feature type="binding site" evidence="13">
    <location>
        <position position="105"/>
    </location>
    <ligand>
        <name>Mg(2+)</name>
        <dbReference type="ChEBI" id="CHEBI:18420"/>
    </ligand>
</feature>
<evidence type="ECO:0000259" key="15">
    <source>
        <dbReference type="Pfam" id="PF17837"/>
    </source>
</evidence>
<dbReference type="AlphaFoldDB" id="A0A2T2Y716"/>
<comment type="caution">
    <text evidence="16">The sequence shown here is derived from an EMBL/GenBank/DDBJ whole genome shotgun (WGS) entry which is preliminary data.</text>
</comment>
<evidence type="ECO:0000256" key="5">
    <source>
        <dbReference type="ARBA" id="ARBA00019087"/>
    </source>
</evidence>
<evidence type="ECO:0000256" key="8">
    <source>
        <dbReference type="ARBA" id="ARBA00029894"/>
    </source>
</evidence>
<protein>
    <recommendedName>
        <fullName evidence="5">Enterobactin synthase component D</fullName>
    </recommendedName>
    <alternativeName>
        <fullName evidence="8">4'-phosphopantetheinyl transferase EntD</fullName>
    </alternativeName>
    <alternativeName>
        <fullName evidence="9">Enterochelin synthase D</fullName>
    </alternativeName>
</protein>
<feature type="binding site" evidence="12">
    <location>
        <position position="103"/>
    </location>
    <ligand>
        <name>CoA</name>
        <dbReference type="ChEBI" id="CHEBI:57287"/>
    </ligand>
</feature>
<dbReference type="InterPro" id="IPR041354">
    <property type="entry name" value="4PPT_N"/>
</dbReference>
<feature type="binding site" evidence="12">
    <location>
        <position position="162"/>
    </location>
    <ligand>
        <name>CoA</name>
        <dbReference type="ChEBI" id="CHEBI:57287"/>
    </ligand>
</feature>
<feature type="binding site" evidence="12">
    <location>
        <begin position="85"/>
        <end position="86"/>
    </location>
    <ligand>
        <name>CoA</name>
        <dbReference type="ChEBI" id="CHEBI:57287"/>
    </ligand>
</feature>
<keyword evidence="13" id="KW-0460">Magnesium</keyword>
<evidence type="ECO:0000256" key="4">
    <source>
        <dbReference type="ARBA" id="ARBA00011503"/>
    </source>
</evidence>
<dbReference type="UniPathway" id="UPA00017"/>
<evidence type="ECO:0000256" key="9">
    <source>
        <dbReference type="ARBA" id="ARBA00031996"/>
    </source>
</evidence>
<dbReference type="GO" id="GO:0009239">
    <property type="term" value="P:enterobactin biosynthetic process"/>
    <property type="evidence" value="ECO:0007669"/>
    <property type="project" value="UniProtKB-UniPathway"/>
</dbReference>
<feature type="domain" description="4'-phosphopantetheinyl transferase N-terminal" evidence="15">
    <location>
        <begin position="33"/>
        <end position="96"/>
    </location>
</feature>
<comment type="cofactor">
    <cofactor evidence="13">
        <name>Mg(2+)</name>
        <dbReference type="ChEBI" id="CHEBI:18420"/>
    </cofactor>
</comment>
<keyword evidence="7" id="KW-0259">Enterobactin biosynthesis</keyword>
<comment type="catalytic activity">
    <reaction evidence="10">
        <text>apo-[aryl-carrier protein] + CoA = holo-[aryl-carrier protein] + adenosine 3',5'-bisphosphate + H(+)</text>
        <dbReference type="Rhea" id="RHEA:48404"/>
        <dbReference type="Rhea" id="RHEA-COMP:15903"/>
        <dbReference type="Rhea" id="RHEA-COMP:17557"/>
        <dbReference type="ChEBI" id="CHEBI:15378"/>
        <dbReference type="ChEBI" id="CHEBI:29999"/>
        <dbReference type="ChEBI" id="CHEBI:57287"/>
        <dbReference type="ChEBI" id="CHEBI:58343"/>
        <dbReference type="ChEBI" id="CHEBI:64479"/>
    </reaction>
</comment>
<evidence type="ECO:0000259" key="14">
    <source>
        <dbReference type="Pfam" id="PF01648"/>
    </source>
</evidence>
<comment type="pathway">
    <text evidence="2">Siderophore biosynthesis; enterobactin biosynthesis.</text>
</comment>
<dbReference type="PANTHER" id="PTHR38096">
    <property type="entry name" value="ENTEROBACTIN SYNTHASE COMPONENT D"/>
    <property type="match status" value="1"/>
</dbReference>
<evidence type="ECO:0000256" key="1">
    <source>
        <dbReference type="ARBA" id="ARBA00003937"/>
    </source>
</evidence>
<feature type="binding site" evidence="13">
    <location>
        <position position="104"/>
    </location>
    <ligand>
        <name>Mg(2+)</name>
        <dbReference type="ChEBI" id="CHEBI:18420"/>
    </ligand>
</feature>
<evidence type="ECO:0000256" key="6">
    <source>
        <dbReference type="ARBA" id="ARBA00022679"/>
    </source>
</evidence>
<dbReference type="RefSeq" id="WP_106924736.1">
    <property type="nucleotide sequence ID" value="NZ_CABMMU010000002.1"/>
</dbReference>
<sequence length="207" mass="22339">MLTRHSTFHAIHRIDFEPDSFTAADLLWLPHHAQLANSGKKRQTEHLAGRIAAVHALRAFAEKSVPGIGHQRQPVWPAGLHGSISHCGHTAVAIVARAPVGIDIETLFSPALADALANDIAREDELAVLRGGELPFPLALTLAFSAKESLYKALSARHPTLLHFHDAVVKGLSASTITLSLPALAQSASLRWYAVSPQHIITCFSQK</sequence>
<dbReference type="GO" id="GO:0008897">
    <property type="term" value="F:holo-[acyl-carrier-protein] synthase activity"/>
    <property type="evidence" value="ECO:0007669"/>
    <property type="project" value="InterPro"/>
</dbReference>
<organism evidence="16 17">
    <name type="scientific">Kluyvera genomosp. 2</name>
    <dbReference type="NCBI Taxonomy" id="2774054"/>
    <lineage>
        <taxon>Bacteria</taxon>
        <taxon>Pseudomonadati</taxon>
        <taxon>Pseudomonadota</taxon>
        <taxon>Gammaproteobacteria</taxon>
        <taxon>Enterobacterales</taxon>
        <taxon>Enterobacteriaceae</taxon>
        <taxon>Kluyvera</taxon>
    </lineage>
</organism>
<proteinExistence type="inferred from homology"/>
<feature type="domain" description="4'-phosphopantetheinyl transferase" evidence="14">
    <location>
        <begin position="99"/>
        <end position="193"/>
    </location>
</feature>
<name>A0A2T2Y716_9ENTR</name>
<evidence type="ECO:0000256" key="11">
    <source>
        <dbReference type="ARBA" id="ARBA00049191"/>
    </source>
</evidence>
<feature type="binding site" evidence="13">
    <location>
        <position position="103"/>
    </location>
    <ligand>
        <name>Mg(2+)</name>
        <dbReference type="ChEBI" id="CHEBI:18420"/>
    </ligand>
</feature>
<comment type="function">
    <text evidence="1">Involved in the biosynthesis of the siderophore enterobactin (enterochelin), which is a macrocyclic trimeric lactone of N-(2,3-dihydroxybenzoyl)-serine. The serine trilactone serves as a scaffolding for the three catechol functionalities that provide hexadentate coordination for the tightly ligated iron(2+) atoms. Plays an essential role in the assembly of the enterobactin by catalyzing the transfer of the 4'-phosphopantetheine (Ppant) moiety from coenzyme A to the apo-domains of both EntB (ArCP domain) and EntF (PCP domain) to yield their holo-forms which make them competent for the activation of 2,3-dihydroxybenzoate (DHB) and L-serine, respectively.</text>
</comment>
<dbReference type="PRINTS" id="PR01399">
    <property type="entry name" value="ENTSNTHTASED"/>
</dbReference>
<evidence type="ECO:0000256" key="3">
    <source>
        <dbReference type="ARBA" id="ARBA00008342"/>
    </source>
</evidence>
<feature type="binding site" evidence="12">
    <location>
        <position position="148"/>
    </location>
    <ligand>
        <name>CoA</name>
        <dbReference type="ChEBI" id="CHEBI:57287"/>
    </ligand>
</feature>
<evidence type="ECO:0000256" key="12">
    <source>
        <dbReference type="PIRSR" id="PIRSR603542-1"/>
    </source>
</evidence>
<feature type="binding site" evidence="12">
    <location>
        <position position="42"/>
    </location>
    <ligand>
        <name>CoA</name>
        <dbReference type="ChEBI" id="CHEBI:57287"/>
    </ligand>
</feature>
<dbReference type="InterPro" id="IPR003542">
    <property type="entry name" value="Enbac_synth_compD-like"/>
</dbReference>
<feature type="binding site" evidence="12">
    <location>
        <position position="152"/>
    </location>
    <ligand>
        <name>CoA</name>
        <dbReference type="ChEBI" id="CHEBI:57287"/>
    </ligand>
</feature>
<dbReference type="GO" id="GO:0005886">
    <property type="term" value="C:plasma membrane"/>
    <property type="evidence" value="ECO:0007669"/>
    <property type="project" value="TreeGrafter"/>
</dbReference>
<dbReference type="GO" id="GO:0009366">
    <property type="term" value="C:enterobactin synthetase complex"/>
    <property type="evidence" value="ECO:0007669"/>
    <property type="project" value="InterPro"/>
</dbReference>
<dbReference type="EMBL" id="PYHO01000002">
    <property type="protein sequence ID" value="PSR48317.1"/>
    <property type="molecule type" value="Genomic_DNA"/>
</dbReference>
<accession>A0A2T2Y716</accession>
<dbReference type="PANTHER" id="PTHR38096:SF1">
    <property type="entry name" value="ENTEROBACTIN SYNTHASE COMPONENT D"/>
    <property type="match status" value="1"/>
</dbReference>
<keyword evidence="17" id="KW-1185">Reference proteome</keyword>
<dbReference type="InterPro" id="IPR037143">
    <property type="entry name" value="4-PPantetheinyl_Trfase_dom_sf"/>
</dbReference>
<dbReference type="NCBIfam" id="NF007604">
    <property type="entry name" value="PRK10251.1"/>
    <property type="match status" value="1"/>
</dbReference>
<dbReference type="Proteomes" id="UP000240892">
    <property type="component" value="Unassembled WGS sequence"/>
</dbReference>
<evidence type="ECO:0000256" key="2">
    <source>
        <dbReference type="ARBA" id="ARBA00004993"/>
    </source>
</evidence>
<dbReference type="Pfam" id="PF01648">
    <property type="entry name" value="ACPS"/>
    <property type="match status" value="1"/>
</dbReference>
<dbReference type="InterPro" id="IPR008278">
    <property type="entry name" value="4-PPantetheinyl_Trfase_dom"/>
</dbReference>
<dbReference type="Pfam" id="PF17837">
    <property type="entry name" value="4PPT_N"/>
    <property type="match status" value="1"/>
</dbReference>
<feature type="binding site" evidence="12">
    <location>
        <position position="50"/>
    </location>
    <ligand>
        <name>CoA</name>
        <dbReference type="ChEBI" id="CHEBI:57287"/>
    </ligand>
</feature>
<dbReference type="GO" id="GO:0000287">
    <property type="term" value="F:magnesium ion binding"/>
    <property type="evidence" value="ECO:0007669"/>
    <property type="project" value="InterPro"/>
</dbReference>